<name>A0A382TLS3_9ZZZZ</name>
<accession>A0A382TLS3</accession>
<evidence type="ECO:0000256" key="1">
    <source>
        <dbReference type="SAM" id="MobiDB-lite"/>
    </source>
</evidence>
<gene>
    <name evidence="2" type="ORF">METZ01_LOCUS375864</name>
</gene>
<sequence length="81" mass="9174">MRAPITKISDIDKTTFHGSHDNNSCWMISNGREEIAPRIHIDRSMPTPYPRWREASRLGQLEAEAVKPIMGIQRTRTGEGG</sequence>
<organism evidence="2">
    <name type="scientific">marine metagenome</name>
    <dbReference type="NCBI Taxonomy" id="408172"/>
    <lineage>
        <taxon>unclassified sequences</taxon>
        <taxon>metagenomes</taxon>
        <taxon>ecological metagenomes</taxon>
    </lineage>
</organism>
<protein>
    <submittedName>
        <fullName evidence="2">Uncharacterized protein</fullName>
    </submittedName>
</protein>
<dbReference type="AlphaFoldDB" id="A0A382TLS3"/>
<reference evidence="2" key="1">
    <citation type="submission" date="2018-05" db="EMBL/GenBank/DDBJ databases">
        <authorList>
            <person name="Lanie J.A."/>
            <person name="Ng W.-L."/>
            <person name="Kazmierczak K.M."/>
            <person name="Andrzejewski T.M."/>
            <person name="Davidsen T.M."/>
            <person name="Wayne K.J."/>
            <person name="Tettelin H."/>
            <person name="Glass J.I."/>
            <person name="Rusch D."/>
            <person name="Podicherti R."/>
            <person name="Tsui H.-C.T."/>
            <person name="Winkler M.E."/>
        </authorList>
    </citation>
    <scope>NUCLEOTIDE SEQUENCE</scope>
</reference>
<evidence type="ECO:0000313" key="2">
    <source>
        <dbReference type="EMBL" id="SVD23010.1"/>
    </source>
</evidence>
<dbReference type="EMBL" id="UINC01137583">
    <property type="protein sequence ID" value="SVD23010.1"/>
    <property type="molecule type" value="Genomic_DNA"/>
</dbReference>
<feature type="region of interest" description="Disordered" evidence="1">
    <location>
        <begin position="1"/>
        <end position="23"/>
    </location>
</feature>
<feature type="compositionally biased region" description="Basic and acidic residues" evidence="1">
    <location>
        <begin position="9"/>
        <end position="20"/>
    </location>
</feature>
<proteinExistence type="predicted"/>